<dbReference type="RefSeq" id="WP_286678527.1">
    <property type="nucleotide sequence ID" value="NZ_MNXI01000088.1"/>
</dbReference>
<dbReference type="InterPro" id="IPR009000">
    <property type="entry name" value="Transl_B-barrel_sf"/>
</dbReference>
<evidence type="ECO:0000256" key="7">
    <source>
        <dbReference type="HAMAP-Rule" id="MF_01325"/>
    </source>
</evidence>
<name>A0A2M7T9N7_9ACTN</name>
<dbReference type="FunFam" id="3.30.160.810:FF:000001">
    <property type="entry name" value="50S ribosomal protein L3"/>
    <property type="match status" value="1"/>
</dbReference>
<evidence type="ECO:0000256" key="4">
    <source>
        <dbReference type="ARBA" id="ARBA00022980"/>
    </source>
</evidence>
<dbReference type="Proteomes" id="UP000230956">
    <property type="component" value="Unassembled WGS sequence"/>
</dbReference>
<dbReference type="HAMAP" id="MF_01325_B">
    <property type="entry name" value="Ribosomal_uL3_B"/>
    <property type="match status" value="1"/>
</dbReference>
<dbReference type="NCBIfam" id="TIGR03625">
    <property type="entry name" value="L3_bact"/>
    <property type="match status" value="1"/>
</dbReference>
<keyword evidence="5 7" id="KW-0687">Ribonucleoprotein</keyword>
<evidence type="ECO:0000313" key="10">
    <source>
        <dbReference type="EMBL" id="PIZ41332.1"/>
    </source>
</evidence>
<dbReference type="PROSITE" id="PS00474">
    <property type="entry name" value="RIBOSOMAL_L3"/>
    <property type="match status" value="1"/>
</dbReference>
<proteinExistence type="inferred from homology"/>
<dbReference type="InterPro" id="IPR000597">
    <property type="entry name" value="Ribosomal_uL3"/>
</dbReference>
<accession>A0A2M7T9N7</accession>
<dbReference type="GO" id="GO:0006412">
    <property type="term" value="P:translation"/>
    <property type="evidence" value="ECO:0007669"/>
    <property type="project" value="UniProtKB-UniRule"/>
</dbReference>
<reference evidence="11" key="1">
    <citation type="submission" date="2017-09" db="EMBL/GenBank/DDBJ databases">
        <title>Depth-based differentiation of microbial function through sediment-hosted aquifers and enrichment of novel symbionts in the deep terrestrial subsurface.</title>
        <authorList>
            <person name="Probst A.J."/>
            <person name="Ladd B."/>
            <person name="Jarett J.K."/>
            <person name="Geller-Mcgrath D.E."/>
            <person name="Sieber C.M.K."/>
            <person name="Emerson J.B."/>
            <person name="Anantharaman K."/>
            <person name="Thomas B.C."/>
            <person name="Malmstrom R."/>
            <person name="Stieglmeier M."/>
            <person name="Klingl A."/>
            <person name="Woyke T."/>
            <person name="Ryan C.M."/>
            <person name="Banfield J.F."/>
        </authorList>
    </citation>
    <scope>NUCLEOTIDE SEQUENCE [LARGE SCALE GENOMIC DNA]</scope>
</reference>
<evidence type="ECO:0000256" key="1">
    <source>
        <dbReference type="ARBA" id="ARBA00006540"/>
    </source>
</evidence>
<evidence type="ECO:0000256" key="3">
    <source>
        <dbReference type="ARBA" id="ARBA00022884"/>
    </source>
</evidence>
<comment type="function">
    <text evidence="7 9">One of the primary rRNA binding proteins, it binds directly near the 3'-end of the 23S rRNA, where it nucleates assembly of the 50S subunit.</text>
</comment>
<dbReference type="FunFam" id="2.40.30.10:FF:000004">
    <property type="entry name" value="50S ribosomal protein L3"/>
    <property type="match status" value="1"/>
</dbReference>
<sequence length="209" mass="22386">MKALLGKKLGMTQIFTDDDRLVPVTVVEVGPCVITQVKTKENDGYSAIQIGYEDIEERKVTKPIKGHFAKAKIAPKRYLAEIRVEDLGEFKPGDTLTAEVFAAGERADVVGVSKGKGFQGVMKRHGFSGGPSGHGSHFHRAPGSIGMAATPSRVHKGRRMAGHMGTDRVTAMNLEIVKVDPEQNIILLKGAVPGGKGGLIMVKETSKAK</sequence>
<keyword evidence="4 7" id="KW-0689">Ribosomal protein</keyword>
<comment type="similarity">
    <text evidence="1 7 8">Belongs to the universal ribosomal protein uL3 family.</text>
</comment>
<evidence type="ECO:0000256" key="6">
    <source>
        <dbReference type="ARBA" id="ARBA00035243"/>
    </source>
</evidence>
<dbReference type="GO" id="GO:0019843">
    <property type="term" value="F:rRNA binding"/>
    <property type="evidence" value="ECO:0007669"/>
    <property type="project" value="UniProtKB-UniRule"/>
</dbReference>
<gene>
    <name evidence="7" type="primary">rplC</name>
    <name evidence="10" type="ORF">COY37_02510</name>
</gene>
<evidence type="ECO:0000256" key="9">
    <source>
        <dbReference type="RuleBase" id="RU003906"/>
    </source>
</evidence>
<dbReference type="Gene3D" id="3.30.160.810">
    <property type="match status" value="1"/>
</dbReference>
<organism evidence="10 11">
    <name type="scientific">Candidatus Aquicultor secundus</name>
    <dbReference type="NCBI Taxonomy" id="1973895"/>
    <lineage>
        <taxon>Bacteria</taxon>
        <taxon>Bacillati</taxon>
        <taxon>Actinomycetota</taxon>
        <taxon>Candidatus Aquicultoria</taxon>
        <taxon>Candidatus Aquicultorales</taxon>
        <taxon>Candidatus Aquicultoraceae</taxon>
        <taxon>Candidatus Aquicultor</taxon>
    </lineage>
</organism>
<dbReference type="GO" id="GO:0022625">
    <property type="term" value="C:cytosolic large ribosomal subunit"/>
    <property type="evidence" value="ECO:0007669"/>
    <property type="project" value="TreeGrafter"/>
</dbReference>
<dbReference type="AlphaFoldDB" id="A0A2M7T9N7"/>
<evidence type="ECO:0000256" key="2">
    <source>
        <dbReference type="ARBA" id="ARBA00022730"/>
    </source>
</evidence>
<dbReference type="PANTHER" id="PTHR11229">
    <property type="entry name" value="50S RIBOSOMAL PROTEIN L3"/>
    <property type="match status" value="1"/>
</dbReference>
<dbReference type="Gene3D" id="2.40.30.10">
    <property type="entry name" value="Translation factors"/>
    <property type="match status" value="1"/>
</dbReference>
<comment type="caution">
    <text evidence="10">The sequence shown here is derived from an EMBL/GenBank/DDBJ whole genome shotgun (WGS) entry which is preliminary data.</text>
</comment>
<dbReference type="Pfam" id="PF00297">
    <property type="entry name" value="Ribosomal_L3"/>
    <property type="match status" value="1"/>
</dbReference>
<evidence type="ECO:0000313" key="11">
    <source>
        <dbReference type="Proteomes" id="UP000230956"/>
    </source>
</evidence>
<keyword evidence="3 7" id="KW-0694">RNA-binding</keyword>
<keyword evidence="2 7" id="KW-0699">rRNA-binding</keyword>
<evidence type="ECO:0000256" key="8">
    <source>
        <dbReference type="RuleBase" id="RU003905"/>
    </source>
</evidence>
<dbReference type="EMBL" id="PFNG01000061">
    <property type="protein sequence ID" value="PIZ41332.1"/>
    <property type="molecule type" value="Genomic_DNA"/>
</dbReference>
<dbReference type="InterPro" id="IPR019927">
    <property type="entry name" value="Ribosomal_uL3_bac/org-type"/>
</dbReference>
<comment type="subunit">
    <text evidence="7 9">Part of the 50S ribosomal subunit. Forms a cluster with proteins L14 and L19.</text>
</comment>
<protein>
    <recommendedName>
        <fullName evidence="6 7">Large ribosomal subunit protein uL3</fullName>
    </recommendedName>
</protein>
<evidence type="ECO:0000256" key="5">
    <source>
        <dbReference type="ARBA" id="ARBA00023274"/>
    </source>
</evidence>
<dbReference type="SUPFAM" id="SSF50447">
    <property type="entry name" value="Translation proteins"/>
    <property type="match status" value="1"/>
</dbReference>
<dbReference type="PANTHER" id="PTHR11229:SF16">
    <property type="entry name" value="LARGE RIBOSOMAL SUBUNIT PROTEIN UL3C"/>
    <property type="match status" value="1"/>
</dbReference>
<dbReference type="GO" id="GO:0003735">
    <property type="term" value="F:structural constituent of ribosome"/>
    <property type="evidence" value="ECO:0007669"/>
    <property type="project" value="UniProtKB-UniRule"/>
</dbReference>
<dbReference type="InterPro" id="IPR019926">
    <property type="entry name" value="Ribosomal_uL3_CS"/>
</dbReference>